<dbReference type="EMBL" id="CABPRJ010001471">
    <property type="protein sequence ID" value="VVC38377.1"/>
    <property type="molecule type" value="Genomic_DNA"/>
</dbReference>
<name>A0A5E4N3I7_9HEMI</name>
<keyword evidence="2" id="KW-1185">Reference proteome</keyword>
<accession>A0A5E4N3I7</accession>
<sequence length="268" mass="30600">MEDFSVIHSGNDKSGKNGIAIIVQGKWKSNIMNTYHLNDRLLMVKIHALHNPKQFFEVIQTQVLECQTLSTLPVSGVTITTVVEGRSGKITQQVLIPLTVLMILGNDWLLQQRAIYPELTNQDISKEFEEPTQHNSIVEYPFPIVTDSSVMMTTLPTQHEEYLPIESCINSLNSIYTIDKLQCDPVISLFLKYQHIFRTRSGLNSLYTCRFSVFNTIPFKGTMITEERQVINQFKEHFEDLLNRPSIGHDLNPSEDCLTAEIDIDTPK</sequence>
<organism evidence="1 2">
    <name type="scientific">Cinara cedri</name>
    <dbReference type="NCBI Taxonomy" id="506608"/>
    <lineage>
        <taxon>Eukaryota</taxon>
        <taxon>Metazoa</taxon>
        <taxon>Ecdysozoa</taxon>
        <taxon>Arthropoda</taxon>
        <taxon>Hexapoda</taxon>
        <taxon>Insecta</taxon>
        <taxon>Pterygota</taxon>
        <taxon>Neoptera</taxon>
        <taxon>Paraneoptera</taxon>
        <taxon>Hemiptera</taxon>
        <taxon>Sternorrhyncha</taxon>
        <taxon>Aphidomorpha</taxon>
        <taxon>Aphidoidea</taxon>
        <taxon>Aphididae</taxon>
        <taxon>Lachninae</taxon>
        <taxon>Cinara</taxon>
    </lineage>
</organism>
<evidence type="ECO:0000313" key="2">
    <source>
        <dbReference type="Proteomes" id="UP000325440"/>
    </source>
</evidence>
<proteinExistence type="predicted"/>
<dbReference type="AlphaFoldDB" id="A0A5E4N3I7"/>
<protein>
    <submittedName>
        <fullName evidence="1">Uncharacterized protein</fullName>
    </submittedName>
</protein>
<dbReference type="OrthoDB" id="6626218at2759"/>
<evidence type="ECO:0000313" key="1">
    <source>
        <dbReference type="EMBL" id="VVC38377.1"/>
    </source>
</evidence>
<reference evidence="1 2" key="1">
    <citation type="submission" date="2019-08" db="EMBL/GenBank/DDBJ databases">
        <authorList>
            <person name="Alioto T."/>
            <person name="Alioto T."/>
            <person name="Gomez Garrido J."/>
        </authorList>
    </citation>
    <scope>NUCLEOTIDE SEQUENCE [LARGE SCALE GENOMIC DNA]</scope>
</reference>
<gene>
    <name evidence="1" type="ORF">CINCED_3A008154</name>
</gene>
<dbReference type="Proteomes" id="UP000325440">
    <property type="component" value="Unassembled WGS sequence"/>
</dbReference>